<reference evidence="12" key="1">
    <citation type="journal article" date="2019" name="Phycologia">
        <title>Chloroplast and mitochondrial genomes of Balbiania investiens (Balbianiales, Nemaliophycidae).</title>
        <authorList>
            <person name="Evans J.R."/>
            <person name="StAmour N."/>
            <person name="Verbruggen H."/>
            <person name="Salomaki E.D."/>
            <person name="Vis M.L."/>
        </authorList>
    </citation>
    <scope>NUCLEOTIDE SEQUENCE</scope>
</reference>
<evidence type="ECO:0000259" key="11">
    <source>
        <dbReference type="PROSITE" id="PS51483"/>
    </source>
</evidence>
<dbReference type="GO" id="GO:0000287">
    <property type="term" value="F:magnesium ion binding"/>
    <property type="evidence" value="ECO:0007669"/>
    <property type="project" value="InterPro"/>
</dbReference>
<dbReference type="InterPro" id="IPR005146">
    <property type="entry name" value="B3/B4_tRNA-bd"/>
</dbReference>
<dbReference type="Gene3D" id="3.50.40.10">
    <property type="entry name" value="Phenylalanyl-trna Synthetase, Chain B, domain 3"/>
    <property type="match status" value="1"/>
</dbReference>
<dbReference type="RefSeq" id="YP_009628785.1">
    <property type="nucleotide sequence ID" value="NC_042171.1"/>
</dbReference>
<evidence type="ECO:0000256" key="7">
    <source>
        <dbReference type="ARBA" id="ARBA00022842"/>
    </source>
</evidence>
<dbReference type="SUPFAM" id="SSF46955">
    <property type="entry name" value="Putative DNA-binding domain"/>
    <property type="match status" value="2"/>
</dbReference>
<evidence type="ECO:0000256" key="1">
    <source>
        <dbReference type="ARBA" id="ARBA00001946"/>
    </source>
</evidence>
<dbReference type="Pfam" id="PF17759">
    <property type="entry name" value="tRNA_synthFbeta"/>
    <property type="match status" value="1"/>
</dbReference>
<dbReference type="Gene3D" id="3.30.930.10">
    <property type="entry name" value="Bira Bifunctional Protein, Domain 2"/>
    <property type="match status" value="1"/>
</dbReference>
<dbReference type="SMART" id="SM00896">
    <property type="entry name" value="FDX-ACB"/>
    <property type="match status" value="1"/>
</dbReference>
<evidence type="ECO:0000256" key="6">
    <source>
        <dbReference type="ARBA" id="ARBA00022840"/>
    </source>
</evidence>
<dbReference type="InterPro" id="IPR020825">
    <property type="entry name" value="Phe-tRNA_synthase-like_B3/B4"/>
</dbReference>
<keyword evidence="7" id="KW-0460">Magnesium</keyword>
<dbReference type="InterPro" id="IPR045060">
    <property type="entry name" value="Phe-tRNA-ligase_IIc_bsu"/>
</dbReference>
<accession>A0A4D6BMY2</accession>
<dbReference type="SUPFAM" id="SSF54991">
    <property type="entry name" value="Anticodon-binding domain of PheRS"/>
    <property type="match status" value="1"/>
</dbReference>
<dbReference type="InterPro" id="IPR045864">
    <property type="entry name" value="aa-tRNA-synth_II/BPL/LPL"/>
</dbReference>
<gene>
    <name evidence="12" type="primary">syfB</name>
</gene>
<evidence type="ECO:0000256" key="5">
    <source>
        <dbReference type="ARBA" id="ARBA00022741"/>
    </source>
</evidence>
<dbReference type="InterPro" id="IPR036690">
    <property type="entry name" value="Fdx_antiC-bd_sf"/>
</dbReference>
<keyword evidence="5" id="KW-0547">Nucleotide-binding</keyword>
<evidence type="ECO:0000256" key="4">
    <source>
        <dbReference type="ARBA" id="ARBA00022723"/>
    </source>
</evidence>
<organism evidence="12">
    <name type="scientific">Balbiania investiens</name>
    <dbReference type="NCBI Taxonomy" id="111861"/>
    <lineage>
        <taxon>Eukaryota</taxon>
        <taxon>Rhodophyta</taxon>
        <taxon>Florideophyceae</taxon>
        <taxon>Nemaliophycidae</taxon>
        <taxon>Balbianiales</taxon>
        <taxon>Balbianiaceae</taxon>
        <taxon>Balbiania</taxon>
    </lineage>
</organism>
<dbReference type="PROSITE" id="PS51483">
    <property type="entry name" value="B5"/>
    <property type="match status" value="1"/>
</dbReference>
<dbReference type="PROSITE" id="PS51447">
    <property type="entry name" value="FDX_ACB"/>
    <property type="match status" value="1"/>
</dbReference>
<comment type="cofactor">
    <cofactor evidence="1">
        <name>Mg(2+)</name>
        <dbReference type="ChEBI" id="CHEBI:18420"/>
    </cofactor>
</comment>
<dbReference type="AlphaFoldDB" id="A0A4D6BMY2"/>
<dbReference type="InterPro" id="IPR005121">
    <property type="entry name" value="Fdx_antiC-bd"/>
</dbReference>
<dbReference type="GO" id="GO:0003723">
    <property type="term" value="F:RNA binding"/>
    <property type="evidence" value="ECO:0007669"/>
    <property type="project" value="InterPro"/>
</dbReference>
<name>A0A4D6BMY2_9FLOR</name>
<geneLocation type="plastid" evidence="12"/>
<keyword evidence="9" id="KW-0030">Aminoacyl-tRNA synthetase</keyword>
<keyword evidence="3 12" id="KW-0436">Ligase</keyword>
<dbReference type="EC" id="6.1.1.20" evidence="2"/>
<dbReference type="SUPFAM" id="SSF56037">
    <property type="entry name" value="PheT/TilS domain"/>
    <property type="match status" value="1"/>
</dbReference>
<dbReference type="InterPro" id="IPR041616">
    <property type="entry name" value="PheRS_beta_core"/>
</dbReference>
<feature type="domain" description="FDX-ACB" evidence="10">
    <location>
        <begin position="569"/>
        <end position="661"/>
    </location>
</feature>
<sequence>MNISWKWLKELINLKGITPQYLAEKLTLAGFEVENIETNTEDTILDISSTANRSDTLCMVGIAREISALLQKPLIVNSRQSQLTINYRDIGDDEIRGTDYVYTKIQGIEVKRSPVWLQDRLKTNGITCQNNLLDILSLLTLKWGQYFEILNFTDMHNKDDPFETIWKHKKSNALKPNLELRTGVQDILISALIIPKQEVKHTSQCLDLFPSKLSAKNIRINRNDIILAYSEAIALIKYLCRGKPHRTICRIKTKKIYKPLEVSLVRMNNILGPILRCSKNKTYDNLQIKDITEILTRLNFSVKEKTNYLAITVPEYRLNDISRDVDIIEEIGRVYGFDNFLDKLPKYNIKGNKNNRKLTIDTIRSVLRTIGLTETVHYSLTRERSSLISIYNPLTEDCKSLRKYLLEGLIASSSYNIKQGNEPVETFEIGRVFSNSQNIKEEKLNLSGIIGGKEYLRNTWSMKPTCLTWFQAKGEMEEIFERLEINIEWVQPDLSFEMYQETLLFLDPKKVAMLRHENKTIGIFGQIRLRWSQELNIPERTYLFELEIDQLTNRTLHQKAYNHALNVYSKYPSIIRDIAIISPKNIPVQAIVKIIKENIDPLVESISLFDVYDIYSSTCTKSLGFRIKYRSNTMTLRNKQVDKANCKIEEAIKAQLPVQIRLSSSKE</sequence>
<keyword evidence="6" id="KW-0067">ATP-binding</keyword>
<dbReference type="PANTHER" id="PTHR10947">
    <property type="entry name" value="PHENYLALANYL-TRNA SYNTHETASE BETA CHAIN AND LEUCINE-RICH REPEAT-CONTAINING PROTEIN 47"/>
    <property type="match status" value="1"/>
</dbReference>
<dbReference type="CDD" id="cd00769">
    <property type="entry name" value="PheRS_beta_core"/>
    <property type="match status" value="1"/>
</dbReference>
<keyword evidence="8" id="KW-0648">Protein biosynthesis</keyword>
<evidence type="ECO:0000256" key="8">
    <source>
        <dbReference type="ARBA" id="ARBA00022917"/>
    </source>
</evidence>
<dbReference type="InterPro" id="IPR009061">
    <property type="entry name" value="DNA-bd_dom_put_sf"/>
</dbReference>
<dbReference type="Pfam" id="PF03147">
    <property type="entry name" value="FDX-ACB"/>
    <property type="match status" value="1"/>
</dbReference>
<dbReference type="SUPFAM" id="SSF55681">
    <property type="entry name" value="Class II aaRS and biotin synthetases"/>
    <property type="match status" value="1"/>
</dbReference>
<evidence type="ECO:0000256" key="2">
    <source>
        <dbReference type="ARBA" id="ARBA00012814"/>
    </source>
</evidence>
<dbReference type="EMBL" id="MH026108">
    <property type="protein sequence ID" value="QBX88568.1"/>
    <property type="molecule type" value="Genomic_DNA"/>
</dbReference>
<keyword evidence="12" id="KW-0934">Plastid</keyword>
<keyword evidence="4" id="KW-0479">Metal-binding</keyword>
<dbReference type="InterPro" id="IPR005147">
    <property type="entry name" value="tRNA_synthase_B5-dom"/>
</dbReference>
<evidence type="ECO:0000259" key="10">
    <source>
        <dbReference type="PROSITE" id="PS51447"/>
    </source>
</evidence>
<dbReference type="SMART" id="SM00874">
    <property type="entry name" value="B5"/>
    <property type="match status" value="1"/>
</dbReference>
<dbReference type="GeneID" id="40138713"/>
<evidence type="ECO:0000256" key="3">
    <source>
        <dbReference type="ARBA" id="ARBA00022598"/>
    </source>
</evidence>
<dbReference type="GO" id="GO:0006432">
    <property type="term" value="P:phenylalanyl-tRNA aminoacylation"/>
    <property type="evidence" value="ECO:0007669"/>
    <property type="project" value="InterPro"/>
</dbReference>
<dbReference type="GO" id="GO:0009328">
    <property type="term" value="C:phenylalanine-tRNA ligase complex"/>
    <property type="evidence" value="ECO:0007669"/>
    <property type="project" value="TreeGrafter"/>
</dbReference>
<dbReference type="PANTHER" id="PTHR10947:SF0">
    <property type="entry name" value="PHENYLALANINE--TRNA LIGASE BETA SUBUNIT"/>
    <property type="match status" value="1"/>
</dbReference>
<evidence type="ECO:0000313" key="12">
    <source>
        <dbReference type="EMBL" id="QBX88568.1"/>
    </source>
</evidence>
<dbReference type="GO" id="GO:0004826">
    <property type="term" value="F:phenylalanine-tRNA ligase activity"/>
    <property type="evidence" value="ECO:0007669"/>
    <property type="project" value="UniProtKB-EC"/>
</dbReference>
<dbReference type="Gene3D" id="3.30.56.10">
    <property type="match status" value="2"/>
</dbReference>
<protein>
    <recommendedName>
        <fullName evidence="2">phenylalanine--tRNA ligase</fullName>
        <ecNumber evidence="2">6.1.1.20</ecNumber>
    </recommendedName>
</protein>
<proteinExistence type="predicted"/>
<dbReference type="SMART" id="SM00873">
    <property type="entry name" value="B3_4"/>
    <property type="match status" value="1"/>
</dbReference>
<dbReference type="Gene3D" id="3.30.70.380">
    <property type="entry name" value="Ferrodoxin-fold anticodon-binding domain"/>
    <property type="match status" value="1"/>
</dbReference>
<evidence type="ECO:0000256" key="9">
    <source>
        <dbReference type="ARBA" id="ARBA00023146"/>
    </source>
</evidence>
<feature type="domain" description="B5" evidence="11">
    <location>
        <begin position="255"/>
        <end position="342"/>
    </location>
</feature>
<dbReference type="Pfam" id="PF03484">
    <property type="entry name" value="B5"/>
    <property type="match status" value="1"/>
</dbReference>
<dbReference type="GO" id="GO:0005524">
    <property type="term" value="F:ATP binding"/>
    <property type="evidence" value="ECO:0007669"/>
    <property type="project" value="UniProtKB-KW"/>
</dbReference>